<comment type="similarity">
    <text evidence="2">Belongs to the glycosyltransferase 43 family.</text>
</comment>
<evidence type="ECO:0000313" key="12">
    <source>
        <dbReference type="EMBL" id="CAH7666864.1"/>
    </source>
</evidence>
<evidence type="ECO:0000256" key="7">
    <source>
        <dbReference type="ARBA" id="ARBA00023136"/>
    </source>
</evidence>
<keyword evidence="10" id="KW-0464">Manganese</keyword>
<dbReference type="Pfam" id="PF03360">
    <property type="entry name" value="Glyco_transf_43"/>
    <property type="match status" value="1"/>
</dbReference>
<comment type="caution">
    <text evidence="12">The sequence shown here is derived from an EMBL/GenBank/DDBJ whole genome shotgun (WGS) entry which is preliminary data.</text>
</comment>
<dbReference type="SUPFAM" id="SSF53448">
    <property type="entry name" value="Nucleotide-diphospho-sugar transferases"/>
    <property type="match status" value="1"/>
</dbReference>
<evidence type="ECO:0000256" key="11">
    <source>
        <dbReference type="PIRSR" id="PIRSR605027-4"/>
    </source>
</evidence>
<keyword evidence="5" id="KW-0735">Signal-anchor</keyword>
<feature type="non-terminal residue" evidence="12">
    <location>
        <position position="1"/>
    </location>
</feature>
<dbReference type="InterPro" id="IPR029044">
    <property type="entry name" value="Nucleotide-diphossugar_trans"/>
</dbReference>
<evidence type="ECO:0000256" key="9">
    <source>
        <dbReference type="PIRSR" id="PIRSR605027-1"/>
    </source>
</evidence>
<evidence type="ECO:0000256" key="8">
    <source>
        <dbReference type="ARBA" id="ARBA00023180"/>
    </source>
</evidence>
<dbReference type="AlphaFoldDB" id="A0AAV0AFG5"/>
<keyword evidence="4" id="KW-0812">Transmembrane</keyword>
<keyword evidence="8" id="KW-0325">Glycoprotein</keyword>
<dbReference type="GO" id="GO:0046872">
    <property type="term" value="F:metal ion binding"/>
    <property type="evidence" value="ECO:0007669"/>
    <property type="project" value="UniProtKB-KW"/>
</dbReference>
<evidence type="ECO:0000256" key="10">
    <source>
        <dbReference type="PIRSR" id="PIRSR605027-3"/>
    </source>
</evidence>
<dbReference type="GO" id="GO:0005975">
    <property type="term" value="P:carbohydrate metabolic process"/>
    <property type="evidence" value="ECO:0007669"/>
    <property type="project" value="TreeGrafter"/>
</dbReference>
<keyword evidence="7" id="KW-0472">Membrane</keyword>
<feature type="active site" description="Proton donor/acceptor" evidence="9">
    <location>
        <position position="167"/>
    </location>
</feature>
<evidence type="ECO:0000313" key="13">
    <source>
        <dbReference type="Proteomes" id="UP001153365"/>
    </source>
</evidence>
<evidence type="ECO:0000256" key="4">
    <source>
        <dbReference type="ARBA" id="ARBA00022692"/>
    </source>
</evidence>
<gene>
    <name evidence="12" type="ORF">PPACK8108_LOCUS1224</name>
</gene>
<evidence type="ECO:0000256" key="6">
    <source>
        <dbReference type="ARBA" id="ARBA00022989"/>
    </source>
</evidence>
<protein>
    <submittedName>
        <fullName evidence="12">Nucleotide-diphospho-sugar transferase</fullName>
    </submittedName>
</protein>
<dbReference type="PANTHER" id="PTHR10896:SF65">
    <property type="entry name" value="GALACTOSYLGALACTOSYLXYLOSYLPROTEIN 3-BETA-GLUCURONOSYLTRANSFERASE 3"/>
    <property type="match status" value="1"/>
</dbReference>
<evidence type="ECO:0000256" key="2">
    <source>
        <dbReference type="ARBA" id="ARBA00007706"/>
    </source>
</evidence>
<name>A0AAV0AFG5_PHAPC</name>
<dbReference type="GO" id="GO:0015018">
    <property type="term" value="F:galactosylgalactosylxylosylprotein 3-beta-glucuronosyltransferase activity"/>
    <property type="evidence" value="ECO:0007669"/>
    <property type="project" value="InterPro"/>
</dbReference>
<dbReference type="GO" id="GO:0050650">
    <property type="term" value="P:chondroitin sulfate proteoglycan biosynthetic process"/>
    <property type="evidence" value="ECO:0007669"/>
    <property type="project" value="TreeGrafter"/>
</dbReference>
<feature type="binding site" evidence="10">
    <location>
        <position position="78"/>
    </location>
    <ligand>
        <name>Mn(2+)</name>
        <dbReference type="ChEBI" id="CHEBI:29035"/>
    </ligand>
</feature>
<reference evidence="12" key="1">
    <citation type="submission" date="2022-06" db="EMBL/GenBank/DDBJ databases">
        <authorList>
            <consortium name="SYNGENTA / RWTH Aachen University"/>
        </authorList>
    </citation>
    <scope>NUCLEOTIDE SEQUENCE</scope>
</reference>
<keyword evidence="6" id="KW-1133">Transmembrane helix</keyword>
<dbReference type="PANTHER" id="PTHR10896">
    <property type="entry name" value="GALACTOSYLGALACTOSYLXYLOSYLPROTEIN 3-BETA-GLUCURONOSYLTRANSFERASE BETA-1,3-GLUCURONYLTRANSFERASE"/>
    <property type="match status" value="1"/>
</dbReference>
<keyword evidence="13" id="KW-1185">Reference proteome</keyword>
<dbReference type="InterPro" id="IPR005027">
    <property type="entry name" value="Glyco_trans_43"/>
</dbReference>
<keyword evidence="3 12" id="KW-0808">Transferase</keyword>
<proteinExistence type="inferred from homology"/>
<feature type="site" description="Interaction with galactose moiety of substrate glycoprotein" evidence="11">
    <location>
        <position position="109"/>
    </location>
</feature>
<sequence>KWGNSPRQLVWLIIEDGEKLSESIRSVLENENGLIPYVYYVYGPTHRYGNAQQNSAYALIHRMVSYLGHGPVVSIDDDGKVLPELFDIVWRVRRLGVWPMGNLTPFKWEGPEYDEETHEFKDWLRSESDNRPFPLDNGAFAFSSQVFGTNHRLKGPRYWPTDYPGGESEFVSQILPRQDLVEPLCYNCRVAWHNQALKPDC</sequence>
<feature type="non-terminal residue" evidence="12">
    <location>
        <position position="201"/>
    </location>
</feature>
<comment type="subcellular location">
    <subcellularLocation>
        <location evidence="1">Membrane</location>
        <topology evidence="1">Single-pass type II membrane protein</topology>
    </subcellularLocation>
</comment>
<evidence type="ECO:0000256" key="3">
    <source>
        <dbReference type="ARBA" id="ARBA00022679"/>
    </source>
</evidence>
<dbReference type="Gene3D" id="3.90.550.10">
    <property type="entry name" value="Spore Coat Polysaccharide Biosynthesis Protein SpsA, Chain A"/>
    <property type="match status" value="1"/>
</dbReference>
<dbReference type="GO" id="GO:0000139">
    <property type="term" value="C:Golgi membrane"/>
    <property type="evidence" value="ECO:0007669"/>
    <property type="project" value="TreeGrafter"/>
</dbReference>
<keyword evidence="10" id="KW-0479">Metal-binding</keyword>
<organism evidence="12 13">
    <name type="scientific">Phakopsora pachyrhizi</name>
    <name type="common">Asian soybean rust disease fungus</name>
    <dbReference type="NCBI Taxonomy" id="170000"/>
    <lineage>
        <taxon>Eukaryota</taxon>
        <taxon>Fungi</taxon>
        <taxon>Dikarya</taxon>
        <taxon>Basidiomycota</taxon>
        <taxon>Pucciniomycotina</taxon>
        <taxon>Pucciniomycetes</taxon>
        <taxon>Pucciniales</taxon>
        <taxon>Phakopsoraceae</taxon>
        <taxon>Phakopsora</taxon>
    </lineage>
</organism>
<evidence type="ECO:0000256" key="5">
    <source>
        <dbReference type="ARBA" id="ARBA00022968"/>
    </source>
</evidence>
<dbReference type="EMBL" id="CALTRL010000167">
    <property type="protein sequence ID" value="CAH7666864.1"/>
    <property type="molecule type" value="Genomic_DNA"/>
</dbReference>
<comment type="cofactor">
    <cofactor evidence="10">
        <name>Mn(2+)</name>
        <dbReference type="ChEBI" id="CHEBI:29035"/>
    </cofactor>
</comment>
<evidence type="ECO:0000256" key="1">
    <source>
        <dbReference type="ARBA" id="ARBA00004606"/>
    </source>
</evidence>
<dbReference type="Proteomes" id="UP001153365">
    <property type="component" value="Unassembled WGS sequence"/>
</dbReference>
<accession>A0AAV0AFG5</accession>